<name>A0A0N8GMX2_9CHLR</name>
<keyword evidence="3" id="KW-1185">Reference proteome</keyword>
<proteinExistence type="predicted"/>
<dbReference type="EMBL" id="LGCL01000025">
    <property type="protein sequence ID" value="KPL76490.1"/>
    <property type="molecule type" value="Genomic_DNA"/>
</dbReference>
<dbReference type="SUPFAM" id="SSF101898">
    <property type="entry name" value="NHL repeat"/>
    <property type="match status" value="1"/>
</dbReference>
<dbReference type="Proteomes" id="UP000050417">
    <property type="component" value="Unassembled WGS sequence"/>
</dbReference>
<feature type="compositionally biased region" description="Pro residues" evidence="1">
    <location>
        <begin position="266"/>
        <end position="290"/>
    </location>
</feature>
<sequence length="785" mass="86589">MFDLNYLPLHLSNGMEIAELPGLWVAAAPRRAQRSRSKDMLIMLLTLTGSQVQPPDNLNQILERLADVYFQAPGSVTSGMHAVVDQLNALLIKRNLKTSDENQRVTGIFNLVVLRRDQLYIAHAGPTYTYLLAQKGLTAFHDTQNAGRGLGLARSVKLAYFREEVQPNDLLLLSAAPPQDWQTSGLAGGLSIPLDQLRRRLLSQASGQLQAALIQFSPGKGEALLQKPRIPFISAGLGEKLAAQEVPSPAQAVEAPAPQPAVVEAPPEPAPARPAAPPRPLPRPAAPKPAPARSASDVAPQPAHRTPQMDVAQKNARRQRRNATRKELRGLLNSWRGTWQRLSAAVNRTLLRTLPGSEENTSALPVRSLVLIAVLVPLMVTALATTIYFRSGRANQRDAYLQQAQRFINDAIVQSDPALKISNWQQVLYWVEKSEEFGRTETSIDLRRQAEIALDDLQGIIRLDMQPTLLSGLAEGVNITRIVPTTTELYLFDSNEGRVYRMFMTGEGYKLDPNFDCATNPLIGKLVDFAPLTRLEGILSLPTVIAVNETGHYMYCGLTDKPVEQAFLPPSTGDWGRVSRITSSDYGMLYVLDASNNAVYIIDPFYRKPEEEDQPEGATESEKEEEVAPSHSNNEPRMFFNLQVPRLDDVKDIAFNNGDLYLLHADNTTTVCTLRSSKDDQTRCIDPAPYADTRSGRETSNLTFPGASFSRIFTSQPPVPSLYILDTVGPTINQFSLQLNLQRQLSPRSATEEPLPSTPPTALAVTNNRLIIIAFGNQLYHGQLP</sequence>
<accession>A0A0N8GMX2</accession>
<dbReference type="AlphaFoldDB" id="A0A0N8GMX2"/>
<evidence type="ECO:0000313" key="2">
    <source>
        <dbReference type="EMBL" id="KPL76490.1"/>
    </source>
</evidence>
<feature type="compositionally biased region" description="Low complexity" evidence="1">
    <location>
        <begin position="247"/>
        <end position="265"/>
    </location>
</feature>
<reference evidence="2 3" key="1">
    <citation type="submission" date="2015-07" db="EMBL/GenBank/DDBJ databases">
        <title>Genome sequence of Ornatilinea apprima DSM 23815.</title>
        <authorList>
            <person name="Hemp J."/>
            <person name="Ward L.M."/>
            <person name="Pace L.A."/>
            <person name="Fischer W.W."/>
        </authorList>
    </citation>
    <scope>NUCLEOTIDE SEQUENCE [LARGE SCALE GENOMIC DNA]</scope>
    <source>
        <strain evidence="2 3">P3M-1</strain>
    </source>
</reference>
<dbReference type="OrthoDB" id="152683at2"/>
<comment type="caution">
    <text evidence="2">The sequence shown here is derived from an EMBL/GenBank/DDBJ whole genome shotgun (WGS) entry which is preliminary data.</text>
</comment>
<evidence type="ECO:0000256" key="1">
    <source>
        <dbReference type="SAM" id="MobiDB-lite"/>
    </source>
</evidence>
<protein>
    <recommendedName>
        <fullName evidence="4">PPM-type phosphatase domain-containing protein</fullName>
    </recommendedName>
</protein>
<organism evidence="2 3">
    <name type="scientific">Ornatilinea apprima</name>
    <dbReference type="NCBI Taxonomy" id="1134406"/>
    <lineage>
        <taxon>Bacteria</taxon>
        <taxon>Bacillati</taxon>
        <taxon>Chloroflexota</taxon>
        <taxon>Anaerolineae</taxon>
        <taxon>Anaerolineales</taxon>
        <taxon>Anaerolineaceae</taxon>
        <taxon>Ornatilinea</taxon>
    </lineage>
</organism>
<feature type="region of interest" description="Disordered" evidence="1">
    <location>
        <begin position="247"/>
        <end position="323"/>
    </location>
</feature>
<dbReference type="PATRIC" id="fig|1134406.4.peg.889"/>
<evidence type="ECO:0000313" key="3">
    <source>
        <dbReference type="Proteomes" id="UP000050417"/>
    </source>
</evidence>
<dbReference type="RefSeq" id="WP_075063057.1">
    <property type="nucleotide sequence ID" value="NZ_LGCL01000025.1"/>
</dbReference>
<feature type="region of interest" description="Disordered" evidence="1">
    <location>
        <begin position="610"/>
        <end position="636"/>
    </location>
</feature>
<gene>
    <name evidence="2" type="ORF">ADN00_10975</name>
</gene>
<evidence type="ECO:0008006" key="4">
    <source>
        <dbReference type="Google" id="ProtNLM"/>
    </source>
</evidence>